<protein>
    <recommendedName>
        <fullName evidence="7">Ig-like domain-containing protein</fullName>
    </recommendedName>
</protein>
<feature type="domain" description="Ig-like" evidence="7">
    <location>
        <begin position="48"/>
        <end position="144"/>
    </location>
</feature>
<proteinExistence type="predicted"/>
<keyword evidence="4" id="KW-0393">Immunoglobulin domain</keyword>
<keyword evidence="6" id="KW-0472">Membrane</keyword>
<sequence>WLQVPSSSDLFLFVGNLRRSLLLLHCWAMTLVFTLALGLHLFLSGAEAQSVTQPDGHITVSEGAPLELRCSYSYGGAIYLFWYVQYPNQGLLNILKYVTGTTLVTGIKGFKAEFRKNETSFHLRKLSAHWSDSAVYFCALSPVF</sequence>
<evidence type="ECO:0000256" key="3">
    <source>
        <dbReference type="ARBA" id="ARBA00023170"/>
    </source>
</evidence>
<dbReference type="GO" id="GO:0002250">
    <property type="term" value="P:adaptive immune response"/>
    <property type="evidence" value="ECO:0007669"/>
    <property type="project" value="UniProtKB-KW"/>
</dbReference>
<evidence type="ECO:0000313" key="8">
    <source>
        <dbReference type="Ensembl" id="ENSMLUP00000022528.1"/>
    </source>
</evidence>
<dbReference type="GO" id="GO:0042101">
    <property type="term" value="C:T cell receptor complex"/>
    <property type="evidence" value="ECO:0007669"/>
    <property type="project" value="UniProtKB-KW"/>
</dbReference>
<dbReference type="Gene3D" id="2.60.40.10">
    <property type="entry name" value="Immunoglobulins"/>
    <property type="match status" value="1"/>
</dbReference>
<dbReference type="eggNOG" id="ENOG502S9QH">
    <property type="taxonomic scope" value="Eukaryota"/>
</dbReference>
<dbReference type="STRING" id="59463.ENSMLUP00000022528"/>
<reference evidence="8 9" key="1">
    <citation type="journal article" date="2011" name="Nature">
        <title>A high-resolution map of human evolutionary constraint using 29 mammals.</title>
        <authorList>
            <person name="Lindblad-Toh K."/>
            <person name="Garber M."/>
            <person name="Zuk O."/>
            <person name="Lin M.F."/>
            <person name="Parker B.J."/>
            <person name="Washietl S."/>
            <person name="Kheradpour P."/>
            <person name="Ernst J."/>
            <person name="Jordan G."/>
            <person name="Mauceli E."/>
            <person name="Ward L.D."/>
            <person name="Lowe C.B."/>
            <person name="Holloway A.K."/>
            <person name="Clamp M."/>
            <person name="Gnerre S."/>
            <person name="Alfoldi J."/>
            <person name="Beal K."/>
            <person name="Chang J."/>
            <person name="Clawson H."/>
            <person name="Cuff J."/>
            <person name="Di Palma F."/>
            <person name="Fitzgerald S."/>
            <person name="Flicek P."/>
            <person name="Guttman M."/>
            <person name="Hubisz M.J."/>
            <person name="Jaffe D.B."/>
            <person name="Jungreis I."/>
            <person name="Kent W.J."/>
            <person name="Kostka D."/>
            <person name="Lara M."/>
            <person name="Martins A.L."/>
            <person name="Massingham T."/>
            <person name="Moltke I."/>
            <person name="Raney B.J."/>
            <person name="Rasmussen M.D."/>
            <person name="Robinson J."/>
            <person name="Stark A."/>
            <person name="Vilella A.J."/>
            <person name="Wen J."/>
            <person name="Xie X."/>
            <person name="Zody M.C."/>
            <person name="Baldwin J."/>
            <person name="Bloom T."/>
            <person name="Chin C.W."/>
            <person name="Heiman D."/>
            <person name="Nicol R."/>
            <person name="Nusbaum C."/>
            <person name="Young S."/>
            <person name="Wilkinson J."/>
            <person name="Worley K.C."/>
            <person name="Kovar C.L."/>
            <person name="Muzny D.M."/>
            <person name="Gibbs R.A."/>
            <person name="Cree A."/>
            <person name="Dihn H.H."/>
            <person name="Fowler G."/>
            <person name="Jhangiani S."/>
            <person name="Joshi V."/>
            <person name="Lee S."/>
            <person name="Lewis L.R."/>
            <person name="Nazareth L.V."/>
            <person name="Okwuonu G."/>
            <person name="Santibanez J."/>
            <person name="Warren W.C."/>
            <person name="Mardis E.R."/>
            <person name="Weinstock G.M."/>
            <person name="Wilson R.K."/>
            <person name="Delehaunty K."/>
            <person name="Dooling D."/>
            <person name="Fronik C."/>
            <person name="Fulton L."/>
            <person name="Fulton B."/>
            <person name="Graves T."/>
            <person name="Minx P."/>
            <person name="Sodergren E."/>
            <person name="Birney E."/>
            <person name="Margulies E.H."/>
            <person name="Herrero J."/>
            <person name="Green E.D."/>
            <person name="Haussler D."/>
            <person name="Siepel A."/>
            <person name="Goldman N."/>
            <person name="Pollard K.S."/>
            <person name="Pedersen J.S."/>
            <person name="Lander E.S."/>
            <person name="Kellis M."/>
        </authorList>
    </citation>
    <scope>NUCLEOTIDE SEQUENCE [LARGE SCALE GENOMIC DNA]</scope>
</reference>
<dbReference type="InterPro" id="IPR013783">
    <property type="entry name" value="Ig-like_fold"/>
</dbReference>
<evidence type="ECO:0000256" key="5">
    <source>
        <dbReference type="ARBA" id="ARBA00043266"/>
    </source>
</evidence>
<dbReference type="InterPro" id="IPR013106">
    <property type="entry name" value="Ig_V-set"/>
</dbReference>
<dbReference type="InterPro" id="IPR036179">
    <property type="entry name" value="Ig-like_dom_sf"/>
</dbReference>
<name>G1QFP5_MYOLU</name>
<dbReference type="PROSITE" id="PS50835">
    <property type="entry name" value="IG_LIKE"/>
    <property type="match status" value="1"/>
</dbReference>
<keyword evidence="2" id="KW-1064">Adaptive immunity</keyword>
<dbReference type="InterPro" id="IPR051287">
    <property type="entry name" value="TCR_variable_region"/>
</dbReference>
<dbReference type="SUPFAM" id="SSF48726">
    <property type="entry name" value="Immunoglobulin"/>
    <property type="match status" value="1"/>
</dbReference>
<dbReference type="PANTHER" id="PTHR19367:SF24">
    <property type="entry name" value="T CELL RECEPTOR ALPHA VARIABLE 8-4"/>
    <property type="match status" value="1"/>
</dbReference>
<dbReference type="HOGENOM" id="CLU_077975_8_0_1"/>
<dbReference type="InterPro" id="IPR007110">
    <property type="entry name" value="Ig-like_dom"/>
</dbReference>
<keyword evidence="1" id="KW-0732">Signal</keyword>
<dbReference type="Ensembl" id="ENSMLUT00000025247.1">
    <property type="protein sequence ID" value="ENSMLUP00000022528.1"/>
    <property type="gene ID" value="ENSMLUG00000029296.1"/>
</dbReference>
<reference evidence="8" key="3">
    <citation type="submission" date="2025-09" db="UniProtKB">
        <authorList>
            <consortium name="Ensembl"/>
        </authorList>
    </citation>
    <scope>IDENTIFICATION</scope>
</reference>
<accession>G1QFP5</accession>
<evidence type="ECO:0000256" key="4">
    <source>
        <dbReference type="ARBA" id="ARBA00023319"/>
    </source>
</evidence>
<evidence type="ECO:0000256" key="6">
    <source>
        <dbReference type="SAM" id="Phobius"/>
    </source>
</evidence>
<organism evidence="8 9">
    <name type="scientific">Myotis lucifugus</name>
    <name type="common">Little brown bat</name>
    <dbReference type="NCBI Taxonomy" id="59463"/>
    <lineage>
        <taxon>Eukaryota</taxon>
        <taxon>Metazoa</taxon>
        <taxon>Chordata</taxon>
        <taxon>Craniata</taxon>
        <taxon>Vertebrata</taxon>
        <taxon>Euteleostomi</taxon>
        <taxon>Mammalia</taxon>
        <taxon>Eutheria</taxon>
        <taxon>Laurasiatheria</taxon>
        <taxon>Chiroptera</taxon>
        <taxon>Yangochiroptera</taxon>
        <taxon>Vespertilionidae</taxon>
        <taxon>Myotis</taxon>
    </lineage>
</organism>
<dbReference type="GeneTree" id="ENSGT00940000153073"/>
<dbReference type="EMBL" id="AAPE02039958">
    <property type="status" value="NOT_ANNOTATED_CDS"/>
    <property type="molecule type" value="Genomic_DNA"/>
</dbReference>
<dbReference type="EMBL" id="AAPE02039962">
    <property type="status" value="NOT_ANNOTATED_CDS"/>
    <property type="molecule type" value="Genomic_DNA"/>
</dbReference>
<evidence type="ECO:0000256" key="2">
    <source>
        <dbReference type="ARBA" id="ARBA00023130"/>
    </source>
</evidence>
<dbReference type="Pfam" id="PF07686">
    <property type="entry name" value="V-set"/>
    <property type="match status" value="1"/>
</dbReference>
<reference evidence="8" key="2">
    <citation type="submission" date="2025-08" db="UniProtKB">
        <authorList>
            <consortium name="Ensembl"/>
        </authorList>
    </citation>
    <scope>IDENTIFICATION</scope>
</reference>
<dbReference type="EMBL" id="AAPE02039960">
    <property type="status" value="NOT_ANNOTATED_CDS"/>
    <property type="molecule type" value="Genomic_DNA"/>
</dbReference>
<evidence type="ECO:0000313" key="9">
    <source>
        <dbReference type="Proteomes" id="UP000001074"/>
    </source>
</evidence>
<keyword evidence="5" id="KW-0391">Immunity</keyword>
<keyword evidence="6" id="KW-0812">Transmembrane</keyword>
<dbReference type="AlphaFoldDB" id="G1QFP5"/>
<keyword evidence="9" id="KW-1185">Reference proteome</keyword>
<dbReference type="PANTHER" id="PTHR19367">
    <property type="entry name" value="T-CELL RECEPTOR ALPHA CHAIN V REGION"/>
    <property type="match status" value="1"/>
</dbReference>
<evidence type="ECO:0000259" key="7">
    <source>
        <dbReference type="PROSITE" id="PS50835"/>
    </source>
</evidence>
<dbReference type="InParanoid" id="G1QFP5"/>
<feature type="transmembrane region" description="Helical" evidence="6">
    <location>
        <begin position="20"/>
        <end position="43"/>
    </location>
</feature>
<keyword evidence="6" id="KW-1133">Transmembrane helix</keyword>
<keyword evidence="3" id="KW-0675">Receptor</keyword>
<keyword evidence="5" id="KW-1279">T cell receptor</keyword>
<evidence type="ECO:0000256" key="1">
    <source>
        <dbReference type="ARBA" id="ARBA00022729"/>
    </source>
</evidence>
<dbReference type="Proteomes" id="UP000001074">
    <property type="component" value="Unassembled WGS sequence"/>
</dbReference>
<dbReference type="EMBL" id="AAPE02039959">
    <property type="status" value="NOT_ANNOTATED_CDS"/>
    <property type="molecule type" value="Genomic_DNA"/>
</dbReference>
<dbReference type="EMBL" id="AAPE02039961">
    <property type="status" value="NOT_ANNOTATED_CDS"/>
    <property type="molecule type" value="Genomic_DNA"/>
</dbReference>